<gene>
    <name evidence="3" type="ORF">TMS3_0116350</name>
</gene>
<sequence length="411" mass="45753">MEISSLPNTIKIAVGDLTIGMYVAELDRPWTETPFLFQGFLIREQQELSLLQEHCQSVWVDARQSTSNSAQQLSQLRSPAKLEAVVAKVKFDSAMRQAQPIWQAAQESSLRILNAVKLGHELDVATVKAVVKECVEHILENPSAMLWLARIKDSDEYTAEHCLRVGILAIALGRELGLMPLELEQVGICGMLHDVGKLKIPDEILNKPGKLTEDEFTIMRRHAIEGRKLLLANGQTPPAAVDVAYSHHERMDGGGYPRGLKANQIPYFAKIIAVVDAYDAINSDRVYSKGRSTMESLRILFEASNSQFDEEIVLAFIRMIGIFPPGEIVELTNGEVAIITACSPEHKLKPRLLLVLDCNKQPCTPRVIDLQKNPCDETGLPYRVHEVHQAGAFDIDIEAYRIKGLIIPGHL</sequence>
<dbReference type="InterPro" id="IPR037522">
    <property type="entry name" value="HD_GYP_dom"/>
</dbReference>
<name>A0A0A1YJB4_9PSED</name>
<keyword evidence="4" id="KW-1185">Reference proteome</keyword>
<comment type="caution">
    <text evidence="3">The sequence shown here is derived from an EMBL/GenBank/DDBJ whole genome shotgun (WGS) entry which is preliminary data.</text>
</comment>
<feature type="domain" description="HD-GYP" evidence="2">
    <location>
        <begin position="136"/>
        <end position="332"/>
    </location>
</feature>
<dbReference type="eggNOG" id="COG2206">
    <property type="taxonomic scope" value="Bacteria"/>
</dbReference>
<feature type="domain" description="HD" evidence="1">
    <location>
        <begin position="158"/>
        <end position="281"/>
    </location>
</feature>
<dbReference type="Pfam" id="PF13487">
    <property type="entry name" value="HD_5"/>
    <property type="match status" value="1"/>
</dbReference>
<dbReference type="InterPro" id="IPR006675">
    <property type="entry name" value="HDIG_dom"/>
</dbReference>
<dbReference type="CDD" id="cd00077">
    <property type="entry name" value="HDc"/>
    <property type="match status" value="1"/>
</dbReference>
<reference evidence="3 4" key="1">
    <citation type="journal article" date="2014" name="Genome Announc.">
        <title>Draft Genome Sequence of Petroleum Oil-Degrading Marine Bacterium Pseudomonas taeanensis Strain MS-3, Isolated from a Crude Oil-Contaminated Seashore.</title>
        <authorList>
            <person name="Lee S.Y."/>
            <person name="Kim S.H."/>
            <person name="Lee D.G."/>
            <person name="Shin S."/>
            <person name="Yun S.H."/>
            <person name="Choi C.W."/>
            <person name="Chung Y.H."/>
            <person name="Choi J.S."/>
            <person name="Kahng H.Y."/>
            <person name="Kim S.I."/>
        </authorList>
    </citation>
    <scope>NUCLEOTIDE SEQUENCE [LARGE SCALE GENOMIC DNA]</scope>
    <source>
        <strain evidence="3 4">MS-3</strain>
    </source>
</reference>
<proteinExistence type="predicted"/>
<dbReference type="PANTHER" id="PTHR43155:SF2">
    <property type="entry name" value="CYCLIC DI-GMP PHOSPHODIESTERASE PA4108"/>
    <property type="match status" value="1"/>
</dbReference>
<dbReference type="RefSeq" id="WP_025166281.1">
    <property type="nucleotide sequence ID" value="NZ_AWSQ01000004.1"/>
</dbReference>
<dbReference type="Proteomes" id="UP000030063">
    <property type="component" value="Unassembled WGS sequence"/>
</dbReference>
<dbReference type="GO" id="GO:0008081">
    <property type="term" value="F:phosphoric diester hydrolase activity"/>
    <property type="evidence" value="ECO:0007669"/>
    <property type="project" value="UniProtKB-ARBA"/>
</dbReference>
<dbReference type="OrthoDB" id="9802066at2"/>
<dbReference type="SMART" id="SM00471">
    <property type="entry name" value="HDc"/>
    <property type="match status" value="1"/>
</dbReference>
<dbReference type="EMBL" id="AWSQ01000004">
    <property type="protein sequence ID" value="KFX69053.1"/>
    <property type="molecule type" value="Genomic_DNA"/>
</dbReference>
<dbReference type="PANTHER" id="PTHR43155">
    <property type="entry name" value="CYCLIC DI-GMP PHOSPHODIESTERASE PA4108-RELATED"/>
    <property type="match status" value="1"/>
</dbReference>
<dbReference type="NCBIfam" id="TIGR00277">
    <property type="entry name" value="HDIG"/>
    <property type="match status" value="1"/>
</dbReference>
<dbReference type="InterPro" id="IPR003607">
    <property type="entry name" value="HD/PDEase_dom"/>
</dbReference>
<dbReference type="STRING" id="1395571.TMS3_0116350"/>
<dbReference type="SUPFAM" id="SSF109604">
    <property type="entry name" value="HD-domain/PDEase-like"/>
    <property type="match status" value="1"/>
</dbReference>
<accession>A0A0A1YJB4</accession>
<evidence type="ECO:0000259" key="1">
    <source>
        <dbReference type="PROSITE" id="PS51831"/>
    </source>
</evidence>
<dbReference type="PROSITE" id="PS51831">
    <property type="entry name" value="HD"/>
    <property type="match status" value="1"/>
</dbReference>
<dbReference type="InterPro" id="IPR021812">
    <property type="entry name" value="DUF3391"/>
</dbReference>
<evidence type="ECO:0000313" key="3">
    <source>
        <dbReference type="EMBL" id="KFX69053.1"/>
    </source>
</evidence>
<dbReference type="Pfam" id="PF11871">
    <property type="entry name" value="DUF3391"/>
    <property type="match status" value="1"/>
</dbReference>
<dbReference type="PROSITE" id="PS51832">
    <property type="entry name" value="HD_GYP"/>
    <property type="match status" value="1"/>
</dbReference>
<organism evidence="3 4">
    <name type="scientific">Pseudomonas taeanensis MS-3</name>
    <dbReference type="NCBI Taxonomy" id="1395571"/>
    <lineage>
        <taxon>Bacteria</taxon>
        <taxon>Pseudomonadati</taxon>
        <taxon>Pseudomonadota</taxon>
        <taxon>Gammaproteobacteria</taxon>
        <taxon>Pseudomonadales</taxon>
        <taxon>Pseudomonadaceae</taxon>
        <taxon>Pseudomonas</taxon>
    </lineage>
</organism>
<protein>
    <submittedName>
        <fullName evidence="3">Diguanylate cyclase</fullName>
    </submittedName>
</protein>
<dbReference type="Gene3D" id="1.10.3210.10">
    <property type="entry name" value="Hypothetical protein af1432"/>
    <property type="match status" value="1"/>
</dbReference>
<dbReference type="InterPro" id="IPR006674">
    <property type="entry name" value="HD_domain"/>
</dbReference>
<evidence type="ECO:0000259" key="2">
    <source>
        <dbReference type="PROSITE" id="PS51832"/>
    </source>
</evidence>
<dbReference type="AlphaFoldDB" id="A0A0A1YJB4"/>
<evidence type="ECO:0000313" key="4">
    <source>
        <dbReference type="Proteomes" id="UP000030063"/>
    </source>
</evidence>